<evidence type="ECO:0000313" key="11">
    <source>
        <dbReference type="Proteomes" id="UP000282184"/>
    </source>
</evidence>
<dbReference type="SUPFAM" id="SSF55874">
    <property type="entry name" value="ATPase domain of HSP90 chaperone/DNA topoisomerase II/histidine kinase"/>
    <property type="match status" value="1"/>
</dbReference>
<dbReference type="InterPro" id="IPR003594">
    <property type="entry name" value="HATPase_dom"/>
</dbReference>
<dbReference type="PROSITE" id="PS50113">
    <property type="entry name" value="PAC"/>
    <property type="match status" value="2"/>
</dbReference>
<dbReference type="CDD" id="cd00130">
    <property type="entry name" value="PAS"/>
    <property type="match status" value="4"/>
</dbReference>
<dbReference type="SMART" id="SM00387">
    <property type="entry name" value="HATPase_c"/>
    <property type="match status" value="1"/>
</dbReference>
<feature type="domain" description="PAS" evidence="8">
    <location>
        <begin position="656"/>
        <end position="728"/>
    </location>
</feature>
<gene>
    <name evidence="10" type="ORF">EJV47_04310</name>
</gene>
<evidence type="ECO:0000256" key="4">
    <source>
        <dbReference type="ARBA" id="ARBA00022679"/>
    </source>
</evidence>
<dbReference type="SMART" id="SM00388">
    <property type="entry name" value="HisKA"/>
    <property type="match status" value="1"/>
</dbReference>
<dbReference type="InterPro" id="IPR005467">
    <property type="entry name" value="His_kinase_dom"/>
</dbReference>
<dbReference type="SMART" id="SM00086">
    <property type="entry name" value="PAC"/>
    <property type="match status" value="3"/>
</dbReference>
<dbReference type="Gene3D" id="3.30.565.10">
    <property type="entry name" value="Histidine kinase-like ATPase, C-terminal domain"/>
    <property type="match status" value="1"/>
</dbReference>
<organism evidence="10 11">
    <name type="scientific">Hymenobacter gummosus</name>
    <dbReference type="NCBI Taxonomy" id="1776032"/>
    <lineage>
        <taxon>Bacteria</taxon>
        <taxon>Pseudomonadati</taxon>
        <taxon>Bacteroidota</taxon>
        <taxon>Cytophagia</taxon>
        <taxon>Cytophagales</taxon>
        <taxon>Hymenobacteraceae</taxon>
        <taxon>Hymenobacter</taxon>
    </lineage>
</organism>
<dbReference type="InterPro" id="IPR003661">
    <property type="entry name" value="HisK_dim/P_dom"/>
</dbReference>
<keyword evidence="11" id="KW-1185">Reference proteome</keyword>
<dbReference type="SMART" id="SM00091">
    <property type="entry name" value="PAS"/>
    <property type="match status" value="5"/>
</dbReference>
<feature type="domain" description="PAC" evidence="9">
    <location>
        <begin position="593"/>
        <end position="655"/>
    </location>
</feature>
<dbReference type="OrthoDB" id="9766459at2"/>
<feature type="coiled-coil region" evidence="6">
    <location>
        <begin position="769"/>
        <end position="796"/>
    </location>
</feature>
<proteinExistence type="predicted"/>
<evidence type="ECO:0000259" key="8">
    <source>
        <dbReference type="PROSITE" id="PS50112"/>
    </source>
</evidence>
<dbReference type="InterPro" id="IPR013656">
    <property type="entry name" value="PAS_4"/>
</dbReference>
<dbReference type="PANTHER" id="PTHR43304">
    <property type="entry name" value="PHYTOCHROME-LIKE PROTEIN CPH1"/>
    <property type="match status" value="1"/>
</dbReference>
<evidence type="ECO:0000256" key="3">
    <source>
        <dbReference type="ARBA" id="ARBA00022553"/>
    </source>
</evidence>
<dbReference type="CDD" id="cd00082">
    <property type="entry name" value="HisKA"/>
    <property type="match status" value="1"/>
</dbReference>
<dbReference type="InterPro" id="IPR036097">
    <property type="entry name" value="HisK_dim/P_sf"/>
</dbReference>
<protein>
    <recommendedName>
        <fullName evidence="2">histidine kinase</fullName>
        <ecNumber evidence="2">2.7.13.3</ecNumber>
    </recommendedName>
</protein>
<dbReference type="InterPro" id="IPR000014">
    <property type="entry name" value="PAS"/>
</dbReference>
<evidence type="ECO:0000256" key="6">
    <source>
        <dbReference type="SAM" id="Coils"/>
    </source>
</evidence>
<dbReference type="PROSITE" id="PS50109">
    <property type="entry name" value="HIS_KIN"/>
    <property type="match status" value="1"/>
</dbReference>
<evidence type="ECO:0000259" key="9">
    <source>
        <dbReference type="PROSITE" id="PS50113"/>
    </source>
</evidence>
<evidence type="ECO:0000256" key="2">
    <source>
        <dbReference type="ARBA" id="ARBA00012438"/>
    </source>
</evidence>
<dbReference type="Proteomes" id="UP000282184">
    <property type="component" value="Unassembled WGS sequence"/>
</dbReference>
<dbReference type="SUPFAM" id="SSF55785">
    <property type="entry name" value="PYP-like sensor domain (PAS domain)"/>
    <property type="match status" value="5"/>
</dbReference>
<feature type="domain" description="PAS" evidence="8">
    <location>
        <begin position="158"/>
        <end position="229"/>
    </location>
</feature>
<keyword evidence="6" id="KW-0175">Coiled coil</keyword>
<evidence type="ECO:0000256" key="5">
    <source>
        <dbReference type="ARBA" id="ARBA00022777"/>
    </source>
</evidence>
<dbReference type="EC" id="2.7.13.3" evidence="2"/>
<dbReference type="NCBIfam" id="TIGR00229">
    <property type="entry name" value="sensory_box"/>
    <property type="match status" value="5"/>
</dbReference>
<feature type="domain" description="Histidine kinase" evidence="7">
    <location>
        <begin position="803"/>
        <end position="1018"/>
    </location>
</feature>
<comment type="catalytic activity">
    <reaction evidence="1">
        <text>ATP + protein L-histidine = ADP + protein N-phospho-L-histidine.</text>
        <dbReference type="EC" id="2.7.13.3"/>
    </reaction>
</comment>
<dbReference type="PROSITE" id="PS50112">
    <property type="entry name" value="PAS"/>
    <property type="match status" value="4"/>
</dbReference>
<dbReference type="Pfam" id="PF00512">
    <property type="entry name" value="HisKA"/>
    <property type="match status" value="1"/>
</dbReference>
<dbReference type="EMBL" id="RXOF01000002">
    <property type="protein sequence ID" value="RTQ52255.1"/>
    <property type="molecule type" value="Genomic_DNA"/>
</dbReference>
<dbReference type="InterPro" id="IPR035965">
    <property type="entry name" value="PAS-like_dom_sf"/>
</dbReference>
<reference evidence="10 11" key="1">
    <citation type="submission" date="2018-12" db="EMBL/GenBank/DDBJ databases">
        <title>Hymenobacter gummosus sp. nov., isolated from a spring.</title>
        <authorList>
            <person name="Nie L."/>
        </authorList>
    </citation>
    <scope>NUCLEOTIDE SEQUENCE [LARGE SCALE GENOMIC DNA]</scope>
    <source>
        <strain evidence="10 11">KCTC 52166</strain>
    </source>
</reference>
<comment type="caution">
    <text evidence="10">The sequence shown here is derived from an EMBL/GenBank/DDBJ whole genome shotgun (WGS) entry which is preliminary data.</text>
</comment>
<dbReference type="GO" id="GO:0000155">
    <property type="term" value="F:phosphorelay sensor kinase activity"/>
    <property type="evidence" value="ECO:0007669"/>
    <property type="project" value="InterPro"/>
</dbReference>
<feature type="domain" description="PAC" evidence="9">
    <location>
        <begin position="482"/>
        <end position="534"/>
    </location>
</feature>
<sequence>MPASLALPLTDVVSTDKLLETLLDVSLSGVVLYTPVYDATGQLTDLALAYLNPAAQRLLGLPARPATTYRQQFPPALTDGGWAFHRDVFLSGQPASGQPASAQLRYNVNGSSRCFRVQARRTEGALLVSVAEPADELLPSAEPETPAVAPRETTHQQQLRVYDAVLAGLQEFVYVLDLDGRFRYVNQPLLDLWGLHLDQAIGKNFFDLGYPEPLARQLQAQIRQVVDTGHAVEGATAYTSPAGVPGDYEYAFVPLLAADGTVEAVGGRTQPVTERRRAEEALRREHAHTVDILENTTDAFYALDAEFRFTYVNQRAARLWGRDRDELIGRHYWTEFPGAVGSDSYRQHYAVLQTGQPAHYETVSPLLGIWIDTSIYPGRDGGLSVFFRDVSARKQAEAALRASEARLAAVFEALPLGVGVMNTDGRMILANRQMQQYLPGGVVPSRDDTQFSRWRAYHPDGRSLQRSEFPGARALRGEKVVPGTEMLYRQDDGTDVWTQVSTVPLPDHQGHVTGHVTVIVDIDALKRADEALQASEQRLRALIENLPGGAVFVVDRELRYQLAEGEALRQAGFSAADLLGRTVQEVVPPDLWEQHEPNYRAALAGQTFAVELEAYGRTLLTRGVPLRDALGQVEAVLAVSYDITDRKQAETALRQSEERLQQALSIETVGVIFFDLQGRIHDANAAFLRMSGFSHEDFLEGRVRWDEVTPPEFMEVTLRSQHELLTRGQNTPYEKQYIRPDGSRWWGLFAGKRLSTGECVEFVLDITQSKEAQQQLHESQQQLQAFNEQLKRTNVDLDNFIYTASHDLKAPITNIEGLIHALQAQLPAEVQQTHDVGPLLDMMEASVQRFQRTIEHLSDVVKLQKAHEGEVAEVALLPVIEDVRRDLRPQLAAAGAQVDIEVQDCSVVQFSAKNLRSVVYNLLSNAVKYRHPDRVPRVRIACQQQEQYTVLTVQDNGLGLEPGKQAELFTMFRRFHAHVEGSGIGLYMVKRIVDNAGGRVEVQSTPGEGTTFSVYFRR</sequence>
<accession>A0A3S0QJZ7</accession>
<dbReference type="Gene3D" id="3.30.450.20">
    <property type="entry name" value="PAS domain"/>
    <property type="match status" value="5"/>
</dbReference>
<keyword evidence="4" id="KW-0808">Transferase</keyword>
<evidence type="ECO:0000256" key="1">
    <source>
        <dbReference type="ARBA" id="ARBA00000085"/>
    </source>
</evidence>
<dbReference type="SUPFAM" id="SSF47384">
    <property type="entry name" value="Homodimeric domain of signal transducing histidine kinase"/>
    <property type="match status" value="1"/>
</dbReference>
<dbReference type="InterPro" id="IPR036890">
    <property type="entry name" value="HATPase_C_sf"/>
</dbReference>
<dbReference type="PRINTS" id="PR00344">
    <property type="entry name" value="BCTRLSENSOR"/>
</dbReference>
<dbReference type="AlphaFoldDB" id="A0A3S0QJZ7"/>
<dbReference type="PANTHER" id="PTHR43304:SF1">
    <property type="entry name" value="PAC DOMAIN-CONTAINING PROTEIN"/>
    <property type="match status" value="1"/>
</dbReference>
<dbReference type="RefSeq" id="WP_126691912.1">
    <property type="nucleotide sequence ID" value="NZ_RXOF01000002.1"/>
</dbReference>
<keyword evidence="3" id="KW-0597">Phosphoprotein</keyword>
<feature type="domain" description="PAS" evidence="8">
    <location>
        <begin position="285"/>
        <end position="336"/>
    </location>
</feature>
<dbReference type="InterPro" id="IPR052162">
    <property type="entry name" value="Sensor_kinase/Photoreceptor"/>
</dbReference>
<dbReference type="Pfam" id="PF13426">
    <property type="entry name" value="PAS_9"/>
    <property type="match status" value="1"/>
</dbReference>
<dbReference type="Gene3D" id="1.10.287.130">
    <property type="match status" value="1"/>
</dbReference>
<evidence type="ECO:0000259" key="7">
    <source>
        <dbReference type="PROSITE" id="PS50109"/>
    </source>
</evidence>
<dbReference type="Pfam" id="PF08448">
    <property type="entry name" value="PAS_4"/>
    <property type="match status" value="4"/>
</dbReference>
<dbReference type="InterPro" id="IPR000700">
    <property type="entry name" value="PAS-assoc_C"/>
</dbReference>
<dbReference type="InterPro" id="IPR004358">
    <property type="entry name" value="Sig_transdc_His_kin-like_C"/>
</dbReference>
<feature type="domain" description="PAS" evidence="8">
    <location>
        <begin position="535"/>
        <end position="606"/>
    </location>
</feature>
<dbReference type="Pfam" id="PF02518">
    <property type="entry name" value="HATPase_c"/>
    <property type="match status" value="1"/>
</dbReference>
<dbReference type="Gene3D" id="6.10.250.490">
    <property type="match status" value="1"/>
</dbReference>
<keyword evidence="5" id="KW-0418">Kinase</keyword>
<dbReference type="InterPro" id="IPR001610">
    <property type="entry name" value="PAC"/>
</dbReference>
<name>A0A3S0QJZ7_9BACT</name>
<evidence type="ECO:0000313" key="10">
    <source>
        <dbReference type="EMBL" id="RTQ52255.1"/>
    </source>
</evidence>